<dbReference type="Gene3D" id="1.20.920.10">
    <property type="entry name" value="Bromodomain-like"/>
    <property type="match status" value="1"/>
</dbReference>
<feature type="compositionally biased region" description="Acidic residues" evidence="3">
    <location>
        <begin position="172"/>
        <end position="181"/>
    </location>
</feature>
<gene>
    <name evidence="5" type="ORF">D6D22_00098</name>
</gene>
<organism evidence="5 6">
    <name type="scientific">Aureobasidium pullulans</name>
    <name type="common">Black yeast</name>
    <name type="synonym">Pullularia pullulans</name>
    <dbReference type="NCBI Taxonomy" id="5580"/>
    <lineage>
        <taxon>Eukaryota</taxon>
        <taxon>Fungi</taxon>
        <taxon>Dikarya</taxon>
        <taxon>Ascomycota</taxon>
        <taxon>Pezizomycotina</taxon>
        <taxon>Dothideomycetes</taxon>
        <taxon>Dothideomycetidae</taxon>
        <taxon>Dothideales</taxon>
        <taxon>Saccotheciaceae</taxon>
        <taxon>Aureobasidium</taxon>
    </lineage>
</organism>
<dbReference type="Pfam" id="PF00439">
    <property type="entry name" value="Bromodomain"/>
    <property type="match status" value="1"/>
</dbReference>
<evidence type="ECO:0000313" key="6">
    <source>
        <dbReference type="Proteomes" id="UP000310687"/>
    </source>
</evidence>
<accession>A0A4S8YHJ1</accession>
<dbReference type="Proteomes" id="UP000310687">
    <property type="component" value="Unassembled WGS sequence"/>
</dbReference>
<evidence type="ECO:0000256" key="3">
    <source>
        <dbReference type="SAM" id="MobiDB-lite"/>
    </source>
</evidence>
<dbReference type="AlphaFoldDB" id="A0A4S8YHJ1"/>
<comment type="caution">
    <text evidence="5">The sequence shown here is derived from an EMBL/GenBank/DDBJ whole genome shotgun (WGS) entry which is preliminary data.</text>
</comment>
<feature type="domain" description="Bromo" evidence="4">
    <location>
        <begin position="49"/>
        <end position="121"/>
    </location>
</feature>
<feature type="compositionally biased region" description="Acidic residues" evidence="3">
    <location>
        <begin position="214"/>
        <end position="226"/>
    </location>
</feature>
<feature type="region of interest" description="Disordered" evidence="3">
    <location>
        <begin position="169"/>
        <end position="287"/>
    </location>
</feature>
<keyword evidence="1 2" id="KW-0103">Bromodomain</keyword>
<dbReference type="GO" id="GO:0006338">
    <property type="term" value="P:chromatin remodeling"/>
    <property type="evidence" value="ECO:0007669"/>
    <property type="project" value="TreeGrafter"/>
</dbReference>
<dbReference type="PRINTS" id="PR00503">
    <property type="entry name" value="BROMODOMAIN"/>
</dbReference>
<feature type="compositionally biased region" description="Pro residues" evidence="3">
    <location>
        <begin position="273"/>
        <end position="286"/>
    </location>
</feature>
<name>A0A4S8YHJ1_AURPU</name>
<dbReference type="GO" id="GO:0006355">
    <property type="term" value="P:regulation of DNA-templated transcription"/>
    <property type="evidence" value="ECO:0007669"/>
    <property type="project" value="TreeGrafter"/>
</dbReference>
<evidence type="ECO:0000256" key="1">
    <source>
        <dbReference type="ARBA" id="ARBA00023117"/>
    </source>
</evidence>
<dbReference type="EMBL" id="QZAL01000001">
    <property type="protein sequence ID" value="THW53173.1"/>
    <property type="molecule type" value="Genomic_DNA"/>
</dbReference>
<sequence length="401" mass="46124">MSPHFPRRSRRIKENREQSRVPRIYLTADERSALNYKFCKHVIQTLLNSTDEHIVPFQKPVDAEAENVPDYHSIIKRPMDLSTMLHKLRNDEYPSPQEPRKDFLLITNNCFRYNRPDSDVYLKGVKFQAAYKRMWYDGGRWIQEQAARLYSLDNAVQVDNMYIGSIGYSSDTSEEEADEDLESPHRSYKDDNHKAQESSDEDDSVTSSSSSERPDEEYLADDLDLDNIEHPRSSSHKRTFEIITEPQSQALTPTKPDQIPDLDAKPPLKKPRLQPPPETPPLPPYNPSELLQTTLNQIIQIQIKAIITRIDANTSNEFSPHHDFTNLLWADDKGKQFKKIWRQKALEKLSSMEFKDVVVGIEKQVNQAFTETVEEQTKVLLEEIGRSGEAFGRMFGGSGGG</sequence>
<dbReference type="PROSITE" id="PS50014">
    <property type="entry name" value="BROMODOMAIN_2"/>
    <property type="match status" value="1"/>
</dbReference>
<dbReference type="PANTHER" id="PTHR22880">
    <property type="entry name" value="FALZ-RELATED BROMODOMAIN-CONTAINING PROTEINS"/>
    <property type="match status" value="1"/>
</dbReference>
<evidence type="ECO:0000313" key="5">
    <source>
        <dbReference type="EMBL" id="THW53173.1"/>
    </source>
</evidence>
<dbReference type="SMART" id="SM00297">
    <property type="entry name" value="BROMO"/>
    <property type="match status" value="1"/>
</dbReference>
<dbReference type="InterPro" id="IPR050935">
    <property type="entry name" value="Bromo_chromatin_reader"/>
</dbReference>
<evidence type="ECO:0000256" key="2">
    <source>
        <dbReference type="PROSITE-ProRule" id="PRU00035"/>
    </source>
</evidence>
<reference evidence="5 6" key="1">
    <citation type="submission" date="2018-10" db="EMBL/GenBank/DDBJ databases">
        <title>Fifty Aureobasidium pullulans genomes reveal a recombining polyextremotolerant generalist.</title>
        <authorList>
            <person name="Gostincar C."/>
            <person name="Turk M."/>
            <person name="Zajc J."/>
            <person name="Gunde-Cimerman N."/>
        </authorList>
    </citation>
    <scope>NUCLEOTIDE SEQUENCE [LARGE SCALE GENOMIC DNA]</scope>
    <source>
        <strain evidence="5 6">EXF-11013</strain>
    </source>
</reference>
<dbReference type="GO" id="GO:0000785">
    <property type="term" value="C:chromatin"/>
    <property type="evidence" value="ECO:0007669"/>
    <property type="project" value="TreeGrafter"/>
</dbReference>
<dbReference type="InterPro" id="IPR036427">
    <property type="entry name" value="Bromodomain-like_sf"/>
</dbReference>
<feature type="compositionally biased region" description="Basic and acidic residues" evidence="3">
    <location>
        <begin position="182"/>
        <end position="197"/>
    </location>
</feature>
<dbReference type="SUPFAM" id="SSF47370">
    <property type="entry name" value="Bromodomain"/>
    <property type="match status" value="1"/>
</dbReference>
<dbReference type="PANTHER" id="PTHR22880:SF225">
    <property type="entry name" value="BROMODOMAIN-CONTAINING PROTEIN BET-1-RELATED"/>
    <property type="match status" value="1"/>
</dbReference>
<proteinExistence type="predicted"/>
<dbReference type="InterPro" id="IPR001487">
    <property type="entry name" value="Bromodomain"/>
</dbReference>
<dbReference type="GO" id="GO:0005634">
    <property type="term" value="C:nucleus"/>
    <property type="evidence" value="ECO:0007669"/>
    <property type="project" value="TreeGrafter"/>
</dbReference>
<evidence type="ECO:0000259" key="4">
    <source>
        <dbReference type="PROSITE" id="PS50014"/>
    </source>
</evidence>
<protein>
    <recommendedName>
        <fullName evidence="4">Bromo domain-containing protein</fullName>
    </recommendedName>
</protein>